<evidence type="ECO:0000256" key="3">
    <source>
        <dbReference type="ARBA" id="ARBA00022505"/>
    </source>
</evidence>
<dbReference type="NCBIfam" id="TIGR02142">
    <property type="entry name" value="modC_ABC"/>
    <property type="match status" value="1"/>
</dbReference>
<dbReference type="AlphaFoldDB" id="A0A6S7BFR7"/>
<evidence type="ECO:0000313" key="13">
    <source>
        <dbReference type="EMBL" id="CAB3786854.1"/>
    </source>
</evidence>
<dbReference type="Proteomes" id="UP000494115">
    <property type="component" value="Unassembled WGS sequence"/>
</dbReference>
<keyword evidence="4" id="KW-0997">Cell inner membrane</keyword>
<feature type="compositionally biased region" description="Low complexity" evidence="10">
    <location>
        <begin position="16"/>
        <end position="27"/>
    </location>
</feature>
<keyword evidence="7" id="KW-1278">Translocase</keyword>
<dbReference type="InterPro" id="IPR005116">
    <property type="entry name" value="Transp-assoc_OB_typ1"/>
</dbReference>
<keyword evidence="2" id="KW-1003">Cell membrane</keyword>
<dbReference type="PANTHER" id="PTHR43514:SF10">
    <property type="entry name" value="MOLYBDENUM IMPORT ATP-BINDING PROTEIN MODC 2"/>
    <property type="match status" value="1"/>
</dbReference>
<dbReference type="InterPro" id="IPR003439">
    <property type="entry name" value="ABC_transporter-like_ATP-bd"/>
</dbReference>
<dbReference type="InterPro" id="IPR003593">
    <property type="entry name" value="AAA+_ATPase"/>
</dbReference>
<dbReference type="InterPro" id="IPR004606">
    <property type="entry name" value="Mop_domain"/>
</dbReference>
<name>A0A6S7BFR7_9BURK</name>
<evidence type="ECO:0000259" key="12">
    <source>
        <dbReference type="PROSITE" id="PS51866"/>
    </source>
</evidence>
<dbReference type="InterPro" id="IPR017871">
    <property type="entry name" value="ABC_transporter-like_CS"/>
</dbReference>
<gene>
    <name evidence="13" type="primary">btuD_5</name>
    <name evidence="13" type="ORF">LMG28138_02309</name>
</gene>
<evidence type="ECO:0000256" key="1">
    <source>
        <dbReference type="ARBA" id="ARBA00022448"/>
    </source>
</evidence>
<evidence type="ECO:0000256" key="6">
    <source>
        <dbReference type="ARBA" id="ARBA00022840"/>
    </source>
</evidence>
<dbReference type="InterPro" id="IPR008995">
    <property type="entry name" value="Mo/tungstate-bd_C_term_dom"/>
</dbReference>
<evidence type="ECO:0000256" key="2">
    <source>
        <dbReference type="ARBA" id="ARBA00022475"/>
    </source>
</evidence>
<dbReference type="Pfam" id="PF00005">
    <property type="entry name" value="ABC_tran"/>
    <property type="match status" value="1"/>
</dbReference>
<dbReference type="GO" id="GO:0015098">
    <property type="term" value="F:molybdate ion transmembrane transporter activity"/>
    <property type="evidence" value="ECO:0007669"/>
    <property type="project" value="InterPro"/>
</dbReference>
<keyword evidence="5" id="KW-0547">Nucleotide-binding</keyword>
<organism evidence="13 14">
    <name type="scientific">Pararobbsia alpina</name>
    <dbReference type="NCBI Taxonomy" id="621374"/>
    <lineage>
        <taxon>Bacteria</taxon>
        <taxon>Pseudomonadati</taxon>
        <taxon>Pseudomonadota</taxon>
        <taxon>Betaproteobacteria</taxon>
        <taxon>Burkholderiales</taxon>
        <taxon>Burkholderiaceae</taxon>
        <taxon>Pararobbsia</taxon>
    </lineage>
</organism>
<dbReference type="PANTHER" id="PTHR43514">
    <property type="entry name" value="ABC TRANSPORTER I FAMILY MEMBER 10"/>
    <property type="match status" value="1"/>
</dbReference>
<dbReference type="Pfam" id="PF03459">
    <property type="entry name" value="TOBE"/>
    <property type="match status" value="1"/>
</dbReference>
<keyword evidence="14" id="KW-1185">Reference proteome</keyword>
<evidence type="ECO:0000259" key="11">
    <source>
        <dbReference type="PROSITE" id="PS50893"/>
    </source>
</evidence>
<evidence type="ECO:0000256" key="8">
    <source>
        <dbReference type="ARBA" id="ARBA00023136"/>
    </source>
</evidence>
<dbReference type="GO" id="GO:0140359">
    <property type="term" value="F:ABC-type transporter activity"/>
    <property type="evidence" value="ECO:0007669"/>
    <property type="project" value="InterPro"/>
</dbReference>
<dbReference type="GO" id="GO:0016020">
    <property type="term" value="C:membrane"/>
    <property type="evidence" value="ECO:0007669"/>
    <property type="project" value="InterPro"/>
</dbReference>
<feature type="region of interest" description="Disordered" evidence="10">
    <location>
        <begin position="1"/>
        <end position="27"/>
    </location>
</feature>
<dbReference type="SUPFAM" id="SSF50331">
    <property type="entry name" value="MOP-like"/>
    <property type="match status" value="1"/>
</dbReference>
<dbReference type="Gene3D" id="3.40.50.300">
    <property type="entry name" value="P-loop containing nucleotide triphosphate hydrolases"/>
    <property type="match status" value="1"/>
</dbReference>
<dbReference type="InterPro" id="IPR050334">
    <property type="entry name" value="Molybdenum_import_ModC"/>
</dbReference>
<dbReference type="PROSITE" id="PS51866">
    <property type="entry name" value="MOP"/>
    <property type="match status" value="1"/>
</dbReference>
<evidence type="ECO:0000256" key="10">
    <source>
        <dbReference type="SAM" id="MobiDB-lite"/>
    </source>
</evidence>
<dbReference type="EMBL" id="CADIKM010000008">
    <property type="protein sequence ID" value="CAB3786854.1"/>
    <property type="molecule type" value="Genomic_DNA"/>
</dbReference>
<keyword evidence="8" id="KW-0472">Membrane</keyword>
<dbReference type="PROSITE" id="PS00211">
    <property type="entry name" value="ABC_TRANSPORTER_1"/>
    <property type="match status" value="1"/>
</dbReference>
<dbReference type="SUPFAM" id="SSF52540">
    <property type="entry name" value="P-loop containing nucleoside triphosphate hydrolases"/>
    <property type="match status" value="1"/>
</dbReference>
<evidence type="ECO:0000256" key="7">
    <source>
        <dbReference type="ARBA" id="ARBA00022967"/>
    </source>
</evidence>
<dbReference type="SMART" id="SM00382">
    <property type="entry name" value="AAA"/>
    <property type="match status" value="1"/>
</dbReference>
<evidence type="ECO:0000256" key="4">
    <source>
        <dbReference type="ARBA" id="ARBA00022519"/>
    </source>
</evidence>
<accession>A0A6S7BFR7</accession>
<feature type="domain" description="Mop" evidence="12">
    <location>
        <begin position="322"/>
        <end position="387"/>
    </location>
</feature>
<evidence type="ECO:0000256" key="5">
    <source>
        <dbReference type="ARBA" id="ARBA00022741"/>
    </source>
</evidence>
<keyword evidence="1" id="KW-0813">Transport</keyword>
<dbReference type="GO" id="GO:0016887">
    <property type="term" value="F:ATP hydrolysis activity"/>
    <property type="evidence" value="ECO:0007669"/>
    <property type="project" value="InterPro"/>
</dbReference>
<dbReference type="PROSITE" id="PS50893">
    <property type="entry name" value="ABC_TRANSPORTER_2"/>
    <property type="match status" value="1"/>
</dbReference>
<evidence type="ECO:0000313" key="14">
    <source>
        <dbReference type="Proteomes" id="UP000494115"/>
    </source>
</evidence>
<keyword evidence="3 9" id="KW-0500">Molybdenum</keyword>
<dbReference type="GO" id="GO:0005524">
    <property type="term" value="F:ATP binding"/>
    <property type="evidence" value="ECO:0007669"/>
    <property type="project" value="UniProtKB-KW"/>
</dbReference>
<evidence type="ECO:0000256" key="9">
    <source>
        <dbReference type="PROSITE-ProRule" id="PRU01213"/>
    </source>
</evidence>
<feature type="domain" description="ABC transporter" evidence="11">
    <location>
        <begin position="25"/>
        <end position="261"/>
    </location>
</feature>
<protein>
    <submittedName>
        <fullName evidence="13">Vitamin B12 import ATP-binding protein BtuD</fullName>
    </submittedName>
</protein>
<dbReference type="InterPro" id="IPR011868">
    <property type="entry name" value="ModC_ABC_ATP-bd"/>
</dbReference>
<reference evidence="13 14" key="1">
    <citation type="submission" date="2020-04" db="EMBL/GenBank/DDBJ databases">
        <authorList>
            <person name="De Canck E."/>
        </authorList>
    </citation>
    <scope>NUCLEOTIDE SEQUENCE [LARGE SCALE GENOMIC DNA]</scope>
    <source>
        <strain evidence="13 14">LMG 28138</strain>
    </source>
</reference>
<dbReference type="Gene3D" id="2.40.50.100">
    <property type="match status" value="1"/>
</dbReference>
<dbReference type="InterPro" id="IPR027417">
    <property type="entry name" value="P-loop_NTPase"/>
</dbReference>
<proteinExistence type="predicted"/>
<sequence length="387" mass="41899">MHDLSALPEPKPPLMSRTPSSETRTTSGGIHARFLVEHSGFTLDVDLDLPDRGVTAIFGQSGSGKTTLLRCLAGLVTPVSGRLSIGADVWLDTANRLCLPTHCRPLGYVFQEASLFPHLTVEGNLRFGLKRVARSEQRVVFDQAAQLLGIEHLLRRMPSGLSGGERQRVAIARALLTSPRLLLLDEPLASLDRQRKEEILPYLARLHDELDIPVIYVSHAPEEVARLADYLVLLDNGRTVASGLISDMLARLDLAVARADDASVVMPGVVIGYESTYELLTLALPGTPVTMRVVHSSMRLGDTIRVVVKARDVSLTPQAPALGSILNVLPATVVGIAEAHAPSHVMVRLDVEGTPLLSRITRFSSDRLGLAVGMRVWAQVKAVSLLT</sequence>
<keyword evidence="6 13" id="KW-0067">ATP-binding</keyword>